<dbReference type="PANTHER" id="PTHR42929">
    <property type="entry name" value="INNER MEMBRANE ABC TRANSPORTER PERMEASE PROTEIN YDCU-RELATED-RELATED"/>
    <property type="match status" value="1"/>
</dbReference>
<name>Q8KVX5_9RHOB</name>
<evidence type="ECO:0000256" key="5">
    <source>
        <dbReference type="ARBA" id="ARBA00022692"/>
    </source>
</evidence>
<dbReference type="InterPro" id="IPR000515">
    <property type="entry name" value="MetI-like"/>
</dbReference>
<dbReference type="GO" id="GO:0005886">
    <property type="term" value="C:plasma membrane"/>
    <property type="evidence" value="ECO:0007669"/>
    <property type="project" value="UniProtKB-SubCell"/>
</dbReference>
<keyword evidence="4" id="KW-1003">Cell membrane</keyword>
<keyword evidence="6 8" id="KW-1133">Transmembrane helix</keyword>
<dbReference type="SUPFAM" id="SSF161098">
    <property type="entry name" value="MetI-like"/>
    <property type="match status" value="1"/>
</dbReference>
<comment type="similarity">
    <text evidence="2">Belongs to the binding-protein-dependent transport system permease family. CysTW subfamily.</text>
</comment>
<feature type="domain" description="ABC transmembrane type-1" evidence="9">
    <location>
        <begin position="68"/>
        <end position="277"/>
    </location>
</feature>
<feature type="transmembrane region" description="Helical" evidence="8">
    <location>
        <begin position="67"/>
        <end position="93"/>
    </location>
</feature>
<reference evidence="10" key="1">
    <citation type="journal article" date="2003" name="Plasmid">
        <title>Nucleotide sequence based characterizations of two cryptic plasmids from the marine bacterium Ruegeria isolate PR1b.</title>
        <authorList>
            <person name="Zhong Z."/>
            <person name="Caspi R."/>
            <person name="Helinski D."/>
            <person name="Knauf V."/>
            <person name="Sykes S."/>
            <person name="O'Byrne C."/>
            <person name="Shea T.P."/>
            <person name="Wilkinson J.E."/>
            <person name="DeLoughery C."/>
            <person name="Toukdarian A."/>
        </authorList>
    </citation>
    <scope>NUCLEOTIDE SEQUENCE</scope>
    <source>
        <strain evidence="10">PR1b</strain>
        <plasmid evidence="10">pSD25</plasmid>
    </source>
</reference>
<dbReference type="PROSITE" id="PS50928">
    <property type="entry name" value="ABC_TM1"/>
    <property type="match status" value="1"/>
</dbReference>
<feature type="transmembrane region" description="Helical" evidence="8">
    <location>
        <begin position="157"/>
        <end position="179"/>
    </location>
</feature>
<dbReference type="RefSeq" id="WP_011102914.1">
    <property type="nucleotide sequence ID" value="NC_004574.1"/>
</dbReference>
<keyword evidence="10" id="KW-0614">Plasmid</keyword>
<evidence type="ECO:0000259" key="9">
    <source>
        <dbReference type="PROSITE" id="PS50928"/>
    </source>
</evidence>
<evidence type="ECO:0000256" key="8">
    <source>
        <dbReference type="RuleBase" id="RU363032"/>
    </source>
</evidence>
<protein>
    <submittedName>
        <fullName evidence="10">RC215</fullName>
    </submittedName>
</protein>
<evidence type="ECO:0000256" key="1">
    <source>
        <dbReference type="ARBA" id="ARBA00004651"/>
    </source>
</evidence>
<keyword evidence="5 8" id="KW-0812">Transmembrane</keyword>
<dbReference type="EMBL" id="AF416331">
    <property type="protein sequence ID" value="AAN05288.1"/>
    <property type="molecule type" value="Genomic_DNA"/>
</dbReference>
<comment type="subcellular location">
    <subcellularLocation>
        <location evidence="1 8">Cell membrane</location>
        <topology evidence="1 8">Multi-pass membrane protein</topology>
    </subcellularLocation>
</comment>
<dbReference type="CDD" id="cd06261">
    <property type="entry name" value="TM_PBP2"/>
    <property type="match status" value="1"/>
</dbReference>
<accession>Q8KVX5</accession>
<feature type="transmembrane region" description="Helical" evidence="8">
    <location>
        <begin position="254"/>
        <end position="274"/>
    </location>
</feature>
<evidence type="ECO:0000256" key="3">
    <source>
        <dbReference type="ARBA" id="ARBA00022448"/>
    </source>
</evidence>
<proteinExistence type="inferred from homology"/>
<keyword evidence="3 8" id="KW-0813">Transport</keyword>
<evidence type="ECO:0000256" key="2">
    <source>
        <dbReference type="ARBA" id="ARBA00007069"/>
    </source>
</evidence>
<geneLocation type="plasmid" evidence="10">
    <name>pSD25</name>
</geneLocation>
<dbReference type="Pfam" id="PF00528">
    <property type="entry name" value="BPD_transp_1"/>
    <property type="match status" value="1"/>
</dbReference>
<dbReference type="Gene3D" id="1.10.3720.10">
    <property type="entry name" value="MetI-like"/>
    <property type="match status" value="1"/>
</dbReference>
<feature type="transmembrane region" description="Helical" evidence="8">
    <location>
        <begin position="12"/>
        <end position="39"/>
    </location>
</feature>
<dbReference type="InterPro" id="IPR035906">
    <property type="entry name" value="MetI-like_sf"/>
</dbReference>
<dbReference type="AlphaFoldDB" id="Q8KVX5"/>
<evidence type="ECO:0000256" key="7">
    <source>
        <dbReference type="ARBA" id="ARBA00023136"/>
    </source>
</evidence>
<feature type="transmembrane region" description="Helical" evidence="8">
    <location>
        <begin position="105"/>
        <end position="123"/>
    </location>
</feature>
<dbReference type="GO" id="GO:0055085">
    <property type="term" value="P:transmembrane transport"/>
    <property type="evidence" value="ECO:0007669"/>
    <property type="project" value="InterPro"/>
</dbReference>
<evidence type="ECO:0000256" key="6">
    <source>
        <dbReference type="ARBA" id="ARBA00022989"/>
    </source>
</evidence>
<keyword evidence="7 8" id="KW-0472">Membrane</keyword>
<sequence>MNSGLLQRRIVSLTFLAPLLWILCFMLLPYGIILVYSFWQQKFPSFVPDFQFGNYVKLFAEPQFFSVILRSMTIATTVSVVALCLAFPFAYYLVFKVRSARLRMALYIAVIAPLWVSYLLRAYTWKTILGSEGILNSALVWSGILPEPTDIFLYNRFAMVVTMTYIFIPFMVMPIYTALEKIPRNLIEASADLGVRPFATFTRVIWPLAIPGVVAGATFTFCLSLGDFIAPILVGGADGMMIANLITSQFGTALNWPLGSALSMLLLFIVLIIIELSNRAAPTDRVTLG</sequence>
<dbReference type="PANTHER" id="PTHR42929:SF1">
    <property type="entry name" value="INNER MEMBRANE ABC TRANSPORTER PERMEASE PROTEIN YDCU-RELATED"/>
    <property type="match status" value="1"/>
</dbReference>
<evidence type="ECO:0000313" key="10">
    <source>
        <dbReference type="EMBL" id="AAN05288.1"/>
    </source>
</evidence>
<organism evidence="10">
    <name type="scientific">Ruegeria sp. PR1b</name>
    <dbReference type="NCBI Taxonomy" id="185588"/>
    <lineage>
        <taxon>Bacteria</taxon>
        <taxon>Pseudomonadati</taxon>
        <taxon>Pseudomonadota</taxon>
        <taxon>Alphaproteobacteria</taxon>
        <taxon>Rhodobacterales</taxon>
        <taxon>Roseobacteraceae</taxon>
        <taxon>Ruegeria</taxon>
    </lineage>
</organism>
<feature type="transmembrane region" description="Helical" evidence="8">
    <location>
        <begin position="204"/>
        <end position="234"/>
    </location>
</feature>
<evidence type="ECO:0000256" key="4">
    <source>
        <dbReference type="ARBA" id="ARBA00022475"/>
    </source>
</evidence>